<proteinExistence type="predicted"/>
<accession>A0A1X1T820</accession>
<keyword evidence="2" id="KW-0732">Signal</keyword>
<evidence type="ECO:0000313" key="5">
    <source>
        <dbReference type="Proteomes" id="UP000193564"/>
    </source>
</evidence>
<dbReference type="RefSeq" id="WP_085191093.1">
    <property type="nucleotide sequence ID" value="NZ_AP022605.1"/>
</dbReference>
<reference evidence="4 5" key="1">
    <citation type="submission" date="2016-01" db="EMBL/GenBank/DDBJ databases">
        <title>The new phylogeny of the genus Mycobacterium.</title>
        <authorList>
            <person name="Tarcisio F."/>
            <person name="Conor M."/>
            <person name="Antonella G."/>
            <person name="Elisabetta G."/>
            <person name="Giulia F.S."/>
            <person name="Sara T."/>
            <person name="Anna F."/>
            <person name="Clotilde B."/>
            <person name="Roberto B."/>
            <person name="Veronica D.S."/>
            <person name="Fabio R."/>
            <person name="Monica P."/>
            <person name="Olivier J."/>
            <person name="Enrico T."/>
            <person name="Nicola S."/>
        </authorList>
    </citation>
    <scope>NUCLEOTIDE SEQUENCE [LARGE SCALE GENOMIC DNA]</scope>
    <source>
        <strain evidence="4 5">DSM 44339</strain>
    </source>
</reference>
<protein>
    <recommendedName>
        <fullName evidence="7">DUF5642 domain-containing protein</fullName>
    </recommendedName>
</protein>
<reference evidence="3 6" key="2">
    <citation type="journal article" date="2019" name="Emerg. Microbes Infect.">
        <title>Comprehensive subspecies identification of 175 nontuberculous mycobacteria species based on 7547 genomic profiles.</title>
        <authorList>
            <person name="Matsumoto Y."/>
            <person name="Kinjo T."/>
            <person name="Motooka D."/>
            <person name="Nabeya D."/>
            <person name="Jung N."/>
            <person name="Uechi K."/>
            <person name="Horii T."/>
            <person name="Iida T."/>
            <person name="Fujita J."/>
            <person name="Nakamura S."/>
        </authorList>
    </citation>
    <scope>NUCLEOTIDE SEQUENCE [LARGE SCALE GENOMIC DNA]</scope>
    <source>
        <strain evidence="3 6">JCM 12405</strain>
    </source>
</reference>
<feature type="chain" id="PRO_5036312090" description="DUF5642 domain-containing protein" evidence="2">
    <location>
        <begin position="27"/>
        <end position="221"/>
    </location>
</feature>
<evidence type="ECO:0008006" key="7">
    <source>
        <dbReference type="Google" id="ProtNLM"/>
    </source>
</evidence>
<feature type="region of interest" description="Disordered" evidence="1">
    <location>
        <begin position="55"/>
        <end position="74"/>
    </location>
</feature>
<evidence type="ECO:0000256" key="1">
    <source>
        <dbReference type="SAM" id="MobiDB-lite"/>
    </source>
</evidence>
<dbReference type="KEGG" id="mdr:MDOR_14150"/>
<keyword evidence="5" id="KW-1185">Reference proteome</keyword>
<gene>
    <name evidence="4" type="ORF">AWC01_11695</name>
    <name evidence="3" type="ORF">MDOR_14150</name>
</gene>
<evidence type="ECO:0000313" key="3">
    <source>
        <dbReference type="EMBL" id="BBZ07246.1"/>
    </source>
</evidence>
<evidence type="ECO:0000313" key="6">
    <source>
        <dbReference type="Proteomes" id="UP000467201"/>
    </source>
</evidence>
<dbReference type="STRING" id="126673.AWC01_11695"/>
<dbReference type="Proteomes" id="UP000193564">
    <property type="component" value="Unassembled WGS sequence"/>
</dbReference>
<name>A0A1X1T820_9MYCO</name>
<evidence type="ECO:0000256" key="2">
    <source>
        <dbReference type="SAM" id="SignalP"/>
    </source>
</evidence>
<dbReference type="Proteomes" id="UP000467201">
    <property type="component" value="Chromosome"/>
</dbReference>
<feature type="signal peptide" evidence="2">
    <location>
        <begin position="1"/>
        <end position="26"/>
    </location>
</feature>
<dbReference type="AlphaFoldDB" id="A0A1X1T820"/>
<dbReference type="EMBL" id="LQOS01000029">
    <property type="protein sequence ID" value="ORV40697.1"/>
    <property type="molecule type" value="Genomic_DNA"/>
</dbReference>
<dbReference type="EMBL" id="AP022605">
    <property type="protein sequence ID" value="BBZ07246.1"/>
    <property type="molecule type" value="Genomic_DNA"/>
</dbReference>
<dbReference type="PROSITE" id="PS51257">
    <property type="entry name" value="PROKAR_LIPOPROTEIN"/>
    <property type="match status" value="1"/>
</dbReference>
<sequence>MTGWRAVRCALLLLGVLTGCTTTVTGSPTWPGARLEKVVLTQADFPPGVQYDRIVDEPGDGGAAEGPPSMLSRPEGCSDALTRVIERGAQRGPGSAAKYVAAYDGARVVMTVLTWRLDIDRLAETAERCAEFETFFDPTDAGIPMTTTRIDSARPDALVYRQTMTLAGVDSSVYFGFENTGSMAVFGMAFPTMNPEIPAEGSLPQTFLDVAARQAERIAGG</sequence>
<organism evidence="4 5">
    <name type="scientific">Mycolicibacterium doricum</name>
    <dbReference type="NCBI Taxonomy" id="126673"/>
    <lineage>
        <taxon>Bacteria</taxon>
        <taxon>Bacillati</taxon>
        <taxon>Actinomycetota</taxon>
        <taxon>Actinomycetes</taxon>
        <taxon>Mycobacteriales</taxon>
        <taxon>Mycobacteriaceae</taxon>
        <taxon>Mycolicibacterium</taxon>
    </lineage>
</organism>
<dbReference type="OrthoDB" id="4761168at2"/>
<evidence type="ECO:0000313" key="4">
    <source>
        <dbReference type="EMBL" id="ORV40697.1"/>
    </source>
</evidence>
<reference evidence="3" key="3">
    <citation type="submission" date="2020-02" db="EMBL/GenBank/DDBJ databases">
        <authorList>
            <person name="Matsumoto Y."/>
            <person name="Motooka D."/>
            <person name="Nakamura S."/>
        </authorList>
    </citation>
    <scope>NUCLEOTIDE SEQUENCE</scope>
    <source>
        <strain evidence="3">JCM 12405</strain>
    </source>
</reference>